<gene>
    <name evidence="2" type="ORF">EHS25_004398</name>
</gene>
<dbReference type="OrthoDB" id="10452396at2759"/>
<feature type="region of interest" description="Disordered" evidence="1">
    <location>
        <begin position="59"/>
        <end position="90"/>
    </location>
</feature>
<comment type="caution">
    <text evidence="2">The sequence shown here is derived from an EMBL/GenBank/DDBJ whole genome shotgun (WGS) entry which is preliminary data.</text>
</comment>
<organism evidence="2 3">
    <name type="scientific">Saitozyma podzolica</name>
    <dbReference type="NCBI Taxonomy" id="1890683"/>
    <lineage>
        <taxon>Eukaryota</taxon>
        <taxon>Fungi</taxon>
        <taxon>Dikarya</taxon>
        <taxon>Basidiomycota</taxon>
        <taxon>Agaricomycotina</taxon>
        <taxon>Tremellomycetes</taxon>
        <taxon>Tremellales</taxon>
        <taxon>Trimorphomycetaceae</taxon>
        <taxon>Saitozyma</taxon>
    </lineage>
</organism>
<dbReference type="EMBL" id="RSCD01000002">
    <property type="protein sequence ID" value="RSH94594.1"/>
    <property type="molecule type" value="Genomic_DNA"/>
</dbReference>
<dbReference type="AlphaFoldDB" id="A0A427YTX3"/>
<accession>A0A427YTX3</accession>
<feature type="compositionally biased region" description="Polar residues" evidence="1">
    <location>
        <begin position="64"/>
        <end position="73"/>
    </location>
</feature>
<name>A0A427YTX3_9TREE</name>
<proteinExistence type="predicted"/>
<keyword evidence="3" id="KW-1185">Reference proteome</keyword>
<sequence>MYTHERGPPTAEATAAIKSLSSSYEERREIVKRLEESADGPELCGKACRDATSHLWFEQDDTGWTDSSESSGPEANALSPGIEEDESASAQRVARDIVARSLRRPEPTYIIEIEEIEDVEDVDAEGEADAEGEPDDEVVIYEFRDASVYEAAPVDAAHDADSDDQVQDTLSADTSSFNTISADRISFNTLSELLRRGQGERPRRNSGALEPQSAGSWRVEVANAHGDSADSMLETEEEP</sequence>
<evidence type="ECO:0000313" key="2">
    <source>
        <dbReference type="EMBL" id="RSH94594.1"/>
    </source>
</evidence>
<protein>
    <submittedName>
        <fullName evidence="2">Uncharacterized protein</fullName>
    </submittedName>
</protein>
<evidence type="ECO:0000313" key="3">
    <source>
        <dbReference type="Proteomes" id="UP000279259"/>
    </source>
</evidence>
<reference evidence="2 3" key="1">
    <citation type="submission" date="2018-11" db="EMBL/GenBank/DDBJ databases">
        <title>Genome sequence of Saitozyma podzolica DSM 27192.</title>
        <authorList>
            <person name="Aliyu H."/>
            <person name="Gorte O."/>
            <person name="Ochsenreither K."/>
        </authorList>
    </citation>
    <scope>NUCLEOTIDE SEQUENCE [LARGE SCALE GENOMIC DNA]</scope>
    <source>
        <strain evidence="2 3">DSM 27192</strain>
    </source>
</reference>
<dbReference type="Proteomes" id="UP000279259">
    <property type="component" value="Unassembled WGS sequence"/>
</dbReference>
<feature type="region of interest" description="Disordered" evidence="1">
    <location>
        <begin position="196"/>
        <end position="239"/>
    </location>
</feature>
<evidence type="ECO:0000256" key="1">
    <source>
        <dbReference type="SAM" id="MobiDB-lite"/>
    </source>
</evidence>